<evidence type="ECO:0000256" key="2">
    <source>
        <dbReference type="HAMAP-Rule" id="MF_00341"/>
    </source>
</evidence>
<dbReference type="Gene3D" id="3.40.50.150">
    <property type="entry name" value="Vaccinia Virus protein VP39"/>
    <property type="match status" value="1"/>
</dbReference>
<evidence type="ECO:0000313" key="3">
    <source>
        <dbReference type="EMBL" id="THE65457.1"/>
    </source>
</evidence>
<dbReference type="InterPro" id="IPR005353">
    <property type="entry name" value="UPF0146"/>
</dbReference>
<dbReference type="InterPro" id="IPR029063">
    <property type="entry name" value="SAM-dependent_MTases_sf"/>
</dbReference>
<dbReference type="EMBL" id="RBZW01000021">
    <property type="protein sequence ID" value="THE65457.1"/>
    <property type="molecule type" value="Genomic_DNA"/>
</dbReference>
<sequence>MLDSLRRYDRVVEVGIGHRTGLARRLAADGVAVTATDVHRREVPETVRFVRDDIVDPDPTVYADADAIYARNLPPELHRSALEVARAADADFLFTTLGGDQPAVPVERQTIRSGTLYVAREIDGKSNTTDDVPE</sequence>
<gene>
    <name evidence="3" type="ORF">D8Y22_08310</name>
</gene>
<protein>
    <recommendedName>
        <fullName evidence="2">UPF0146 protein D8Y22_08310</fullName>
    </recommendedName>
</protein>
<proteinExistence type="inferred from homology"/>
<dbReference type="SUPFAM" id="SSF53335">
    <property type="entry name" value="S-adenosyl-L-methionine-dependent methyltransferases"/>
    <property type="match status" value="1"/>
</dbReference>
<dbReference type="AlphaFoldDB" id="A0A4V6RUD8"/>
<name>A0A4V6RUD8_9EURY</name>
<accession>A0A4V6RUD8</accession>
<comment type="similarity">
    <text evidence="1 2">Belongs to the UPF0146 family.</text>
</comment>
<dbReference type="PIRSF" id="PIRSF016725">
    <property type="entry name" value="UCP016725"/>
    <property type="match status" value="1"/>
</dbReference>
<organism evidence="3 4">
    <name type="scientific">Salinadaptatus halalkaliphilus</name>
    <dbReference type="NCBI Taxonomy" id="2419781"/>
    <lineage>
        <taxon>Archaea</taxon>
        <taxon>Methanobacteriati</taxon>
        <taxon>Methanobacteriota</taxon>
        <taxon>Stenosarchaea group</taxon>
        <taxon>Halobacteria</taxon>
        <taxon>Halobacteriales</taxon>
        <taxon>Natrialbaceae</taxon>
        <taxon>Salinadaptatus</taxon>
    </lineage>
</organism>
<reference evidence="3 4" key="1">
    <citation type="submission" date="2018-10" db="EMBL/GenBank/DDBJ databases">
        <title>Natronolimnobius sp. XQ-INN 246 isolated from Inner Mongolia Autonomous Region of China.</title>
        <authorList>
            <person name="Xue Q."/>
        </authorList>
    </citation>
    <scope>NUCLEOTIDE SEQUENCE [LARGE SCALE GENOMIC DNA]</scope>
    <source>
        <strain evidence="3 4">XQ-INN 246</strain>
    </source>
</reference>
<dbReference type="HAMAP" id="MF_00341">
    <property type="entry name" value="UPF0146"/>
    <property type="match status" value="1"/>
</dbReference>
<dbReference type="Pfam" id="PF03686">
    <property type="entry name" value="UPF0146"/>
    <property type="match status" value="1"/>
</dbReference>
<dbReference type="Proteomes" id="UP000318864">
    <property type="component" value="Unassembled WGS sequence"/>
</dbReference>
<evidence type="ECO:0000256" key="1">
    <source>
        <dbReference type="ARBA" id="ARBA00006969"/>
    </source>
</evidence>
<keyword evidence="4" id="KW-1185">Reference proteome</keyword>
<comment type="caution">
    <text evidence="3">The sequence shown here is derived from an EMBL/GenBank/DDBJ whole genome shotgun (WGS) entry which is preliminary data.</text>
</comment>
<evidence type="ECO:0000313" key="4">
    <source>
        <dbReference type="Proteomes" id="UP000318864"/>
    </source>
</evidence>